<dbReference type="InterPro" id="IPR046537">
    <property type="entry name" value="DUF6602"/>
</dbReference>
<feature type="compositionally biased region" description="Basic residues" evidence="1">
    <location>
        <begin position="340"/>
        <end position="349"/>
    </location>
</feature>
<dbReference type="RefSeq" id="WP_050469637.1">
    <property type="nucleotide sequence ID" value="NZ_JBIUZV010000004.1"/>
</dbReference>
<name>A0ABW8EY79_9BURK</name>
<evidence type="ECO:0000313" key="3">
    <source>
        <dbReference type="EMBL" id="MFJ3045848.1"/>
    </source>
</evidence>
<feature type="domain" description="DUF6602" evidence="2">
    <location>
        <begin position="36"/>
        <end position="133"/>
    </location>
</feature>
<sequence length="355" mass="39268">MNKKTLQDFLNGEHDMLTTAVDLFRTLLPHHKNDASVHSGEEGRFIEMALAEYLRKKLPDGIGIGGGFIVDAHSGWASKQIDIILYDRIRFAPLLKYGDALVVPIESVIGALSVKRTLYDAQLPGELESLSSVGARGTGMNYPKPLLALIAFDYEKDDFKAGVDATFAAIQATFSPKTAASGKQYLHSWNELVDYVIVFDKFLMRTNGHSHRDDTARKKELAAKNAKGEKLPPLQCNYTWAGNRDLSRNAYLQHLLNGIHRAWYDRDRENLPKRDLLAFPDTGMNTLGAVPICVYCRPYAWSTFTPAISPAQNTTKTKKRRTTATKPSSGAAAAPLRSPTTKKAKKARKTTAGSN</sequence>
<dbReference type="Pfam" id="PF20247">
    <property type="entry name" value="DUF6602"/>
    <property type="match status" value="1"/>
</dbReference>
<dbReference type="Proteomes" id="UP001617427">
    <property type="component" value="Unassembled WGS sequence"/>
</dbReference>
<keyword evidence="4" id="KW-1185">Reference proteome</keyword>
<proteinExistence type="predicted"/>
<comment type="caution">
    <text evidence="3">The sequence shown here is derived from an EMBL/GenBank/DDBJ whole genome shotgun (WGS) entry which is preliminary data.</text>
</comment>
<evidence type="ECO:0000259" key="2">
    <source>
        <dbReference type="Pfam" id="PF20247"/>
    </source>
</evidence>
<feature type="region of interest" description="Disordered" evidence="1">
    <location>
        <begin position="311"/>
        <end position="355"/>
    </location>
</feature>
<evidence type="ECO:0000256" key="1">
    <source>
        <dbReference type="SAM" id="MobiDB-lite"/>
    </source>
</evidence>
<reference evidence="3 4" key="1">
    <citation type="submission" date="2024-10" db="EMBL/GenBank/DDBJ databases">
        <title>The Natural Products Discovery Center: Release of the First 8490 Sequenced Strains for Exploring Actinobacteria Biosynthetic Diversity.</title>
        <authorList>
            <person name="Kalkreuter E."/>
            <person name="Kautsar S.A."/>
            <person name="Yang D."/>
            <person name="Bader C.D."/>
            <person name="Teijaro C.N."/>
            <person name="Fluegel L."/>
            <person name="Davis C.M."/>
            <person name="Simpson J.R."/>
            <person name="Lauterbach L."/>
            <person name="Steele A.D."/>
            <person name="Gui C."/>
            <person name="Meng S."/>
            <person name="Li G."/>
            <person name="Viehrig K."/>
            <person name="Ye F."/>
            <person name="Su P."/>
            <person name="Kiefer A.F."/>
            <person name="Nichols A."/>
            <person name="Cepeda A.J."/>
            <person name="Yan W."/>
            <person name="Fan B."/>
            <person name="Jiang Y."/>
            <person name="Adhikari A."/>
            <person name="Zheng C.-J."/>
            <person name="Schuster L."/>
            <person name="Cowan T.M."/>
            <person name="Smanski M.J."/>
            <person name="Chevrette M.G."/>
            <person name="De Carvalho L.P.S."/>
            <person name="Shen B."/>
        </authorList>
    </citation>
    <scope>NUCLEOTIDE SEQUENCE [LARGE SCALE GENOMIC DNA]</scope>
    <source>
        <strain evidence="3 4">NPDC087045</strain>
    </source>
</reference>
<dbReference type="EMBL" id="JBIUZV010000004">
    <property type="protein sequence ID" value="MFJ3045848.1"/>
    <property type="molecule type" value="Genomic_DNA"/>
</dbReference>
<evidence type="ECO:0000313" key="4">
    <source>
        <dbReference type="Proteomes" id="UP001617427"/>
    </source>
</evidence>
<gene>
    <name evidence="3" type="ORF">ACIPEN_08465</name>
</gene>
<protein>
    <submittedName>
        <fullName evidence="3">DUF6602 domain-containing protein</fullName>
    </submittedName>
</protein>
<dbReference type="CDD" id="cd21173">
    <property type="entry name" value="NucC-like"/>
    <property type="match status" value="1"/>
</dbReference>
<accession>A0ABW8EY79</accession>
<organism evidence="3 4">
    <name type="scientific">Herbaspirillum chlorophenolicum</name>
    <dbReference type="NCBI Taxonomy" id="211589"/>
    <lineage>
        <taxon>Bacteria</taxon>
        <taxon>Pseudomonadati</taxon>
        <taxon>Pseudomonadota</taxon>
        <taxon>Betaproteobacteria</taxon>
        <taxon>Burkholderiales</taxon>
        <taxon>Oxalobacteraceae</taxon>
        <taxon>Herbaspirillum</taxon>
    </lineage>
</organism>